<proteinExistence type="predicted"/>
<dbReference type="PANTHER" id="PTHR46082:SF6">
    <property type="entry name" value="AAA+ ATPASE DOMAIN-CONTAINING PROTEIN-RELATED"/>
    <property type="match status" value="1"/>
</dbReference>
<keyword evidence="2" id="KW-1185">Reference proteome</keyword>
<dbReference type="InterPro" id="IPR011990">
    <property type="entry name" value="TPR-like_helical_dom_sf"/>
</dbReference>
<gene>
    <name evidence="1" type="ORF">A1O9_12912</name>
</gene>
<dbReference type="Gene3D" id="1.25.40.10">
    <property type="entry name" value="Tetratricopeptide repeat domain"/>
    <property type="match status" value="1"/>
</dbReference>
<dbReference type="STRING" id="1182545.A0A072NVF4"/>
<evidence type="ECO:0008006" key="3">
    <source>
        <dbReference type="Google" id="ProtNLM"/>
    </source>
</evidence>
<name>A0A072NVF4_9EURO</name>
<dbReference type="OrthoDB" id="4121059at2759"/>
<evidence type="ECO:0000313" key="2">
    <source>
        <dbReference type="Proteomes" id="UP000027920"/>
    </source>
</evidence>
<dbReference type="PANTHER" id="PTHR46082">
    <property type="entry name" value="ATP/GTP-BINDING PROTEIN-RELATED"/>
    <property type="match status" value="1"/>
</dbReference>
<reference evidence="1 2" key="1">
    <citation type="submission" date="2013-03" db="EMBL/GenBank/DDBJ databases">
        <title>The Genome Sequence of Exophiala aquamarina CBS 119918.</title>
        <authorList>
            <consortium name="The Broad Institute Genomics Platform"/>
            <person name="Cuomo C."/>
            <person name="de Hoog S."/>
            <person name="Gorbushina A."/>
            <person name="Walker B."/>
            <person name="Young S.K."/>
            <person name="Zeng Q."/>
            <person name="Gargeya S."/>
            <person name="Fitzgerald M."/>
            <person name="Haas B."/>
            <person name="Abouelleil A."/>
            <person name="Allen A.W."/>
            <person name="Alvarado L."/>
            <person name="Arachchi H.M."/>
            <person name="Berlin A.M."/>
            <person name="Chapman S.B."/>
            <person name="Gainer-Dewar J."/>
            <person name="Goldberg J."/>
            <person name="Griggs A."/>
            <person name="Gujja S."/>
            <person name="Hansen M."/>
            <person name="Howarth C."/>
            <person name="Imamovic A."/>
            <person name="Ireland A."/>
            <person name="Larimer J."/>
            <person name="McCowan C."/>
            <person name="Murphy C."/>
            <person name="Pearson M."/>
            <person name="Poon T.W."/>
            <person name="Priest M."/>
            <person name="Roberts A."/>
            <person name="Saif S."/>
            <person name="Shea T."/>
            <person name="Sisk P."/>
            <person name="Sykes S."/>
            <person name="Wortman J."/>
            <person name="Nusbaum C."/>
            <person name="Birren B."/>
        </authorList>
    </citation>
    <scope>NUCLEOTIDE SEQUENCE [LARGE SCALE GENOMIC DNA]</scope>
    <source>
        <strain evidence="1 2">CBS 119918</strain>
    </source>
</reference>
<sequence>MYIRALQGKENALGPDHTSTLSTVNNLGALYADQGKLAHTEKMYIRTLQGYEEALGVEAVSSYLAALNTIIAFGDLYSQTDRKDMAKVMHIRAWSGYTVVQGPSSKGCIEIEGWLQALQLTPAQIGAQHMPTVLE</sequence>
<dbReference type="Proteomes" id="UP000027920">
    <property type="component" value="Unassembled WGS sequence"/>
</dbReference>
<dbReference type="GeneID" id="25287806"/>
<accession>A0A072NVF4</accession>
<organism evidence="1 2">
    <name type="scientific">Exophiala aquamarina CBS 119918</name>
    <dbReference type="NCBI Taxonomy" id="1182545"/>
    <lineage>
        <taxon>Eukaryota</taxon>
        <taxon>Fungi</taxon>
        <taxon>Dikarya</taxon>
        <taxon>Ascomycota</taxon>
        <taxon>Pezizomycotina</taxon>
        <taxon>Eurotiomycetes</taxon>
        <taxon>Chaetothyriomycetidae</taxon>
        <taxon>Chaetothyriales</taxon>
        <taxon>Herpotrichiellaceae</taxon>
        <taxon>Exophiala</taxon>
    </lineage>
</organism>
<dbReference type="Pfam" id="PF13374">
    <property type="entry name" value="TPR_10"/>
    <property type="match status" value="1"/>
</dbReference>
<dbReference type="HOGENOM" id="CLU_156005_0_0_1"/>
<dbReference type="VEuPathDB" id="FungiDB:A1O9_12912"/>
<evidence type="ECO:0000313" key="1">
    <source>
        <dbReference type="EMBL" id="KEF51028.1"/>
    </source>
</evidence>
<dbReference type="RefSeq" id="XP_013253618.1">
    <property type="nucleotide sequence ID" value="XM_013398164.1"/>
</dbReference>
<dbReference type="InterPro" id="IPR053137">
    <property type="entry name" value="NLR-like"/>
</dbReference>
<protein>
    <recommendedName>
        <fullName evidence="3">Kinesin light chain</fullName>
    </recommendedName>
</protein>
<comment type="caution">
    <text evidence="1">The sequence shown here is derived from an EMBL/GenBank/DDBJ whole genome shotgun (WGS) entry which is preliminary data.</text>
</comment>
<dbReference type="EMBL" id="AMGV01000032">
    <property type="protein sequence ID" value="KEF51028.1"/>
    <property type="molecule type" value="Genomic_DNA"/>
</dbReference>
<dbReference type="AlphaFoldDB" id="A0A072NVF4"/>